<feature type="transmembrane region" description="Helical" evidence="6">
    <location>
        <begin position="57"/>
        <end position="79"/>
    </location>
</feature>
<dbReference type="CDD" id="cd03127">
    <property type="entry name" value="tetraspanin_LEL"/>
    <property type="match status" value="1"/>
</dbReference>
<keyword evidence="4 6" id="KW-0472">Membrane</keyword>
<evidence type="ECO:0000256" key="5">
    <source>
        <dbReference type="SAM" id="MobiDB-lite"/>
    </source>
</evidence>
<feature type="transmembrane region" description="Helical" evidence="6">
    <location>
        <begin position="249"/>
        <end position="269"/>
    </location>
</feature>
<dbReference type="InterPro" id="IPR018499">
    <property type="entry name" value="Tetraspanin/Peripherin"/>
</dbReference>
<feature type="compositionally biased region" description="Low complexity" evidence="5">
    <location>
        <begin position="309"/>
        <end position="327"/>
    </location>
</feature>
<evidence type="ECO:0000256" key="6">
    <source>
        <dbReference type="SAM" id="Phobius"/>
    </source>
</evidence>
<comment type="subcellular location">
    <subcellularLocation>
        <location evidence="1">Membrane</location>
        <topology evidence="1">Multi-pass membrane protein</topology>
    </subcellularLocation>
</comment>
<dbReference type="Pfam" id="PF00335">
    <property type="entry name" value="Tetraspanin"/>
    <property type="match status" value="1"/>
</dbReference>
<reference evidence="7" key="1">
    <citation type="submission" date="2020-09" db="EMBL/GenBank/DDBJ databases">
        <authorList>
            <person name="Kikuchi T."/>
        </authorList>
    </citation>
    <scope>NUCLEOTIDE SEQUENCE</scope>
    <source>
        <strain evidence="7">Ka4C1</strain>
    </source>
</reference>
<dbReference type="AlphaFoldDB" id="A0A7I8X806"/>
<sequence length="327" mass="37510">MACCKNFCVPLARKLQVLGIGLIFRLCVLYVVCTAHYDLVAKDYVLDFEVLGISFLTYSLVVIILCGLIMMMDAVILFLSVVNPYSAFRMIFVTWMVHGLLILPIIGSGLYIGYSADLTSNNYKVDWMDKYKELDDVCSYENATTDNFLLLEEVRLLAETLSVVESEVRCCGWHGPDDYTTKFCPNLHQNNTEFPWWAQAENQTYPYSCCPDIKFGVNCSIKDHPKWFKNGCKEEFYDFVYRVLLAINYLQLASELVAFVLQLWFLFLMRNVEVPQEFKQMSSEEDDAQQKLEKSPLVTHAESSKIRKISSTSSVSSTPVDMSSRRK</sequence>
<keyword evidence="3 6" id="KW-1133">Transmembrane helix</keyword>
<keyword evidence="8" id="KW-1185">Reference proteome</keyword>
<feature type="transmembrane region" description="Helical" evidence="6">
    <location>
        <begin position="91"/>
        <end position="114"/>
    </location>
</feature>
<comment type="caution">
    <text evidence="7">The sequence shown here is derived from an EMBL/GenBank/DDBJ whole genome shotgun (WGS) entry which is preliminary data.</text>
</comment>
<name>A0A7I8X806_BURXY</name>
<accession>A0A7I8X806</accession>
<evidence type="ECO:0000256" key="4">
    <source>
        <dbReference type="ARBA" id="ARBA00023136"/>
    </source>
</evidence>
<evidence type="ECO:0000256" key="1">
    <source>
        <dbReference type="ARBA" id="ARBA00004141"/>
    </source>
</evidence>
<organism evidence="7 8">
    <name type="scientific">Bursaphelenchus xylophilus</name>
    <name type="common">Pinewood nematode worm</name>
    <name type="synonym">Aphelenchoides xylophilus</name>
    <dbReference type="NCBI Taxonomy" id="6326"/>
    <lineage>
        <taxon>Eukaryota</taxon>
        <taxon>Metazoa</taxon>
        <taxon>Ecdysozoa</taxon>
        <taxon>Nematoda</taxon>
        <taxon>Chromadorea</taxon>
        <taxon>Rhabditida</taxon>
        <taxon>Tylenchina</taxon>
        <taxon>Tylenchomorpha</taxon>
        <taxon>Aphelenchoidea</taxon>
        <taxon>Aphelenchoididae</taxon>
        <taxon>Bursaphelenchus</taxon>
    </lineage>
</organism>
<dbReference type="EMBL" id="CAJFCV020000005">
    <property type="protein sequence ID" value="CAG9125554.1"/>
    <property type="molecule type" value="Genomic_DNA"/>
</dbReference>
<gene>
    <name evidence="7" type="ORF">BXYJ_LOCUS12802</name>
</gene>
<feature type="region of interest" description="Disordered" evidence="5">
    <location>
        <begin position="283"/>
        <end position="327"/>
    </location>
</feature>
<proteinExistence type="predicted"/>
<evidence type="ECO:0000313" key="7">
    <source>
        <dbReference type="EMBL" id="CAD5232711.1"/>
    </source>
</evidence>
<dbReference type="Proteomes" id="UP000659654">
    <property type="component" value="Unassembled WGS sequence"/>
</dbReference>
<evidence type="ECO:0000256" key="3">
    <source>
        <dbReference type="ARBA" id="ARBA00022989"/>
    </source>
</evidence>
<dbReference type="SUPFAM" id="SSF48652">
    <property type="entry name" value="Tetraspanin"/>
    <property type="match status" value="1"/>
</dbReference>
<dbReference type="EMBL" id="CAJFDI010000005">
    <property type="protein sequence ID" value="CAD5232711.1"/>
    <property type="molecule type" value="Genomic_DNA"/>
</dbReference>
<dbReference type="GO" id="GO:0016020">
    <property type="term" value="C:membrane"/>
    <property type="evidence" value="ECO:0007669"/>
    <property type="project" value="UniProtKB-SubCell"/>
</dbReference>
<feature type="transmembrane region" description="Helical" evidence="6">
    <location>
        <begin position="15"/>
        <end position="37"/>
    </location>
</feature>
<dbReference type="OrthoDB" id="10033535at2759"/>
<dbReference type="InterPro" id="IPR008952">
    <property type="entry name" value="Tetraspanin_EC2_sf"/>
</dbReference>
<dbReference type="Proteomes" id="UP000582659">
    <property type="component" value="Unassembled WGS sequence"/>
</dbReference>
<keyword evidence="2 6" id="KW-0812">Transmembrane</keyword>
<protein>
    <submittedName>
        <fullName evidence="7">(pine wood nematode) hypothetical protein</fullName>
    </submittedName>
</protein>
<evidence type="ECO:0000256" key="2">
    <source>
        <dbReference type="ARBA" id="ARBA00022692"/>
    </source>
</evidence>
<evidence type="ECO:0000313" key="8">
    <source>
        <dbReference type="Proteomes" id="UP000659654"/>
    </source>
</evidence>